<feature type="region of interest" description="Disordered" evidence="1">
    <location>
        <begin position="20"/>
        <end position="48"/>
    </location>
</feature>
<keyword evidence="2" id="KW-0812">Transmembrane</keyword>
<evidence type="ECO:0000256" key="1">
    <source>
        <dbReference type="SAM" id="MobiDB-lite"/>
    </source>
</evidence>
<evidence type="ECO:0000256" key="2">
    <source>
        <dbReference type="SAM" id="Phobius"/>
    </source>
</evidence>
<feature type="transmembrane region" description="Helical" evidence="2">
    <location>
        <begin position="548"/>
        <end position="568"/>
    </location>
</feature>
<accession>A0A0G1PLS0</accession>
<dbReference type="EMBL" id="LCMG01000007">
    <property type="protein sequence ID" value="KKU33676.1"/>
    <property type="molecule type" value="Genomic_DNA"/>
</dbReference>
<feature type="transmembrane region" description="Helical" evidence="2">
    <location>
        <begin position="509"/>
        <end position="528"/>
    </location>
</feature>
<gene>
    <name evidence="3" type="ORF">UX45_C0007G0003</name>
</gene>
<dbReference type="AlphaFoldDB" id="A0A0G1PLS0"/>
<evidence type="ECO:0000313" key="4">
    <source>
        <dbReference type="Proteomes" id="UP000034705"/>
    </source>
</evidence>
<proteinExistence type="predicted"/>
<evidence type="ECO:0000313" key="3">
    <source>
        <dbReference type="EMBL" id="KKU33676.1"/>
    </source>
</evidence>
<feature type="transmembrane region" description="Helical" evidence="2">
    <location>
        <begin position="396"/>
        <end position="429"/>
    </location>
</feature>
<feature type="transmembrane region" description="Helical" evidence="2">
    <location>
        <begin position="435"/>
        <end position="453"/>
    </location>
</feature>
<comment type="caution">
    <text evidence="3">The sequence shown here is derived from an EMBL/GenBank/DDBJ whole genome shotgun (WGS) entry which is preliminary data.</text>
</comment>
<keyword evidence="2" id="KW-1133">Transmembrane helix</keyword>
<keyword evidence="2" id="KW-0472">Membrane</keyword>
<name>A0A0G1PLS0_9BACT</name>
<reference evidence="3 4" key="1">
    <citation type="journal article" date="2015" name="Nature">
        <title>rRNA introns, odd ribosomes, and small enigmatic genomes across a large radiation of phyla.</title>
        <authorList>
            <person name="Brown C.T."/>
            <person name="Hug L.A."/>
            <person name="Thomas B.C."/>
            <person name="Sharon I."/>
            <person name="Castelle C.J."/>
            <person name="Singh A."/>
            <person name="Wilkins M.J."/>
            <person name="Williams K.H."/>
            <person name="Banfield J.F."/>
        </authorList>
    </citation>
    <scope>NUCLEOTIDE SEQUENCE [LARGE SCALE GENOMIC DNA]</scope>
</reference>
<protein>
    <submittedName>
        <fullName evidence="3">Uncharacterized protein</fullName>
    </submittedName>
</protein>
<organism evidence="3 4">
    <name type="scientific">Candidatus Uhrbacteria bacterium GW2011_GWF2_46_218</name>
    <dbReference type="NCBI Taxonomy" id="1619001"/>
    <lineage>
        <taxon>Bacteria</taxon>
        <taxon>Candidatus Uhriibacteriota</taxon>
    </lineage>
</organism>
<feature type="region of interest" description="Disordered" evidence="1">
    <location>
        <begin position="831"/>
        <end position="875"/>
    </location>
</feature>
<feature type="transmembrane region" description="Helical" evidence="2">
    <location>
        <begin position="484"/>
        <end position="503"/>
    </location>
</feature>
<feature type="compositionally biased region" description="Basic and acidic residues" evidence="1">
    <location>
        <begin position="853"/>
        <end position="864"/>
    </location>
</feature>
<dbReference type="Proteomes" id="UP000034705">
    <property type="component" value="Unassembled WGS sequence"/>
</dbReference>
<sequence>MIQNHVFCARKPRVKKLEKALSNTTTSHHPIPLRSANGGTSGDKPPRTEKITMSIFDLHKVLTESGGLLIGESVEMAATDVAEALPGKELVKQLLKRIPGARPLAAHAANPLFFKGLGIAMAAVLPAMADQVLPGNNNANVARARDIIKKLGPHLSIGFGHGIANQFEYERAVEQAIDDADADRLPAIVTATDGSAPVMVAWSPELEGYHPSMPNDSKDPDAVKKEPYVVLCSTYQRMKQRLGAGFKEVFMTKDDAELRGFRPAGCCQVTISAIEAGKKKGKPGFFEAIGEEGRALTRAFVRTAIFKDPTGKQVGIDFGKEILPHMPPEHWAYLGNHIKADPVTGLLSDEDYDEVVGHIRVFGKGTLEFGTKILLALQWAYRQLNAHPKIAKAGKIAGIIVIVLTIIFGIFAVFAGIATVVGSIVLYLVASLAAHGGWAVGLMALAIGLLFLCRIPLASSQAMTNWIAKWIPGEQKTVTWMKQVADEAFAFFATSSWFFFWLVIFDAGFVARISMWFLYFLTWAGLHYANKSFNFSWVRDVEFARAKIFQVLTMAQIALIFLLTLAGWPEIPTTDLTIESRTVSLTKSDGTVYSPTASLIPTPQGTYFLAEDVMGQSKAIQMAQTNGLITLDSGARFDLPGYQLKEEDLGNGKVTYKVATAPKIFFWEWMPHWIGYGPQELGSNEEIIARVLEIDAARQLTLASAEGLLAAEVDPALQDAKAYYLDHAKHKDRVWRWVGTFLLLPLTFIGYWFLRKTEVVESKFGNSVAVSNQPNNIGRSLLFVVPLMAMFGLWSGPASEAGCHGCGGCSCVHHPTASHGCGCSGCSLPMPNTSSSQKSKAKGSEETSDTENEDFKRLCRESTPEGRQTLGCPNP</sequence>
<feature type="transmembrane region" description="Helical" evidence="2">
    <location>
        <begin position="734"/>
        <end position="754"/>
    </location>
</feature>